<dbReference type="GO" id="GO:0007165">
    <property type="term" value="P:signal transduction"/>
    <property type="evidence" value="ECO:0007669"/>
    <property type="project" value="InterPro"/>
</dbReference>
<feature type="region of interest" description="Disordered" evidence="1">
    <location>
        <begin position="33"/>
        <end position="52"/>
    </location>
</feature>
<gene>
    <name evidence="2" type="ORF">TRFO_12256</name>
</gene>
<dbReference type="PANTHER" id="PTHR10257">
    <property type="entry name" value="SERINE/THREONINE PROTEIN PHOSPHATASE 2A PP2A REGULATORY SUBUNIT B"/>
    <property type="match status" value="1"/>
</dbReference>
<proteinExistence type="predicted"/>
<dbReference type="Pfam" id="PF01603">
    <property type="entry name" value="B56"/>
    <property type="match status" value="1"/>
</dbReference>
<dbReference type="FunFam" id="1.25.10.10:FF:000331">
    <property type="entry name" value="Phosphoprotein phosphatase, putative"/>
    <property type="match status" value="1"/>
</dbReference>
<sequence length="590" mass="67950">MLLKGRASLGRPACPRIVQPVLRSKMQQQPMCNSYNLSSSESSPQSNDSANLEPMANNHLIKSYQPIQTPRSELNENIPLLHSVSSMIFDLNDLLLFDVEPQIMKSPPTEIPRIFADKCSQCCKVCDFTNDQIQLEEKNCKTEILTDILKAVSDQNIVCLLKEEEYIALYHSFRRNVIRAPPQPPKTWFSPVAIDFTLDRVEENGWPHLSLFYDIIITFLSNRKFNTNYGRNETQKMAKGIISLFQSPDNRERVKVMKVFHAIYRSFNKFRNYARSITTSYLSELIYTTIPKLGIHEILNAYIPIIAGFKVPIHQENLDFFHGILIPLHSSPIVHMFHTPLVEAIISFVVKQSNLTIDVYNTLFIKWPVTSPTKQLLFLNEIEKLADLLPADTDSSTIIKICKIVIRCLNEENFTVAERALMLWESDAFMTMVGKHCNSTFTLLIPAIYKAASTHWCTDVRTLALNALKILKGQNFKVFEQYGSQFKRLESDKVIIELSHGKIWYNIIMQYEKNRKTREDKCTEIQKYFIGCEMLFKNDKNCYAVSNHAPTDTFEHFGGKRKKLPLMSSMNSATFSQQKNLCIARQKIKK</sequence>
<dbReference type="Gene3D" id="1.25.10.10">
    <property type="entry name" value="Leucine-rich Repeat Variant"/>
    <property type="match status" value="1"/>
</dbReference>
<dbReference type="InterPro" id="IPR011989">
    <property type="entry name" value="ARM-like"/>
</dbReference>
<feature type="compositionally biased region" description="Low complexity" evidence="1">
    <location>
        <begin position="33"/>
        <end position="51"/>
    </location>
</feature>
<dbReference type="RefSeq" id="XP_068346017.1">
    <property type="nucleotide sequence ID" value="XM_068496525.1"/>
</dbReference>
<dbReference type="VEuPathDB" id="TrichDB:TRFO_12256"/>
<evidence type="ECO:0000256" key="1">
    <source>
        <dbReference type="SAM" id="MobiDB-lite"/>
    </source>
</evidence>
<evidence type="ECO:0000313" key="3">
    <source>
        <dbReference type="Proteomes" id="UP000179807"/>
    </source>
</evidence>
<organism evidence="2 3">
    <name type="scientific">Tritrichomonas foetus</name>
    <dbReference type="NCBI Taxonomy" id="1144522"/>
    <lineage>
        <taxon>Eukaryota</taxon>
        <taxon>Metamonada</taxon>
        <taxon>Parabasalia</taxon>
        <taxon>Tritrichomonadida</taxon>
        <taxon>Tritrichomonadidae</taxon>
        <taxon>Tritrichomonas</taxon>
    </lineage>
</organism>
<dbReference type="GO" id="GO:0019888">
    <property type="term" value="F:protein phosphatase regulator activity"/>
    <property type="evidence" value="ECO:0007669"/>
    <property type="project" value="InterPro"/>
</dbReference>
<dbReference type="SUPFAM" id="SSF48371">
    <property type="entry name" value="ARM repeat"/>
    <property type="match status" value="1"/>
</dbReference>
<name>A0A1J4IZW1_9EUKA</name>
<dbReference type="InterPro" id="IPR016024">
    <property type="entry name" value="ARM-type_fold"/>
</dbReference>
<dbReference type="GeneID" id="94831229"/>
<dbReference type="Proteomes" id="UP000179807">
    <property type="component" value="Unassembled WGS sequence"/>
</dbReference>
<reference evidence="2" key="1">
    <citation type="submission" date="2016-10" db="EMBL/GenBank/DDBJ databases">
        <authorList>
            <person name="Benchimol M."/>
            <person name="Almeida L.G."/>
            <person name="Vasconcelos A.T."/>
            <person name="Perreira-Neves A."/>
            <person name="Rosa I.A."/>
            <person name="Tasca T."/>
            <person name="Bogo M.R."/>
            <person name="de Souza W."/>
        </authorList>
    </citation>
    <scope>NUCLEOTIDE SEQUENCE [LARGE SCALE GENOMIC DNA]</scope>
    <source>
        <strain evidence="2">K</strain>
    </source>
</reference>
<dbReference type="OrthoDB" id="10264446at2759"/>
<dbReference type="AlphaFoldDB" id="A0A1J4IZW1"/>
<dbReference type="InterPro" id="IPR002554">
    <property type="entry name" value="PP2A_B56"/>
</dbReference>
<dbReference type="EMBL" id="MLAK01001459">
    <property type="protein sequence ID" value="OHS92880.1"/>
    <property type="molecule type" value="Genomic_DNA"/>
</dbReference>
<evidence type="ECO:0000313" key="2">
    <source>
        <dbReference type="EMBL" id="OHS92880.1"/>
    </source>
</evidence>
<dbReference type="PANTHER" id="PTHR10257:SF3">
    <property type="entry name" value="SERINE_THREONINE-PROTEIN PHOSPHATASE 2A 56 KDA REGULATORY SUBUNIT GAMMA ISOFORM"/>
    <property type="match status" value="1"/>
</dbReference>
<protein>
    <submittedName>
        <fullName evidence="2">Phosphoprotein phosphatase</fullName>
    </submittedName>
</protein>
<keyword evidence="3" id="KW-1185">Reference proteome</keyword>
<comment type="caution">
    <text evidence="2">The sequence shown here is derived from an EMBL/GenBank/DDBJ whole genome shotgun (WGS) entry which is preliminary data.</text>
</comment>
<dbReference type="GO" id="GO:0000159">
    <property type="term" value="C:protein phosphatase type 2A complex"/>
    <property type="evidence" value="ECO:0007669"/>
    <property type="project" value="InterPro"/>
</dbReference>
<accession>A0A1J4IZW1</accession>